<keyword evidence="2" id="KW-0539">Nucleus</keyword>
<dbReference type="Pfam" id="PF00505">
    <property type="entry name" value="HMG_box"/>
    <property type="match status" value="2"/>
</dbReference>
<evidence type="ECO:0000256" key="2">
    <source>
        <dbReference type="PROSITE-ProRule" id="PRU00267"/>
    </source>
</evidence>
<dbReference type="InterPro" id="IPR050342">
    <property type="entry name" value="HMGB"/>
</dbReference>
<dbReference type="GO" id="GO:0003677">
    <property type="term" value="F:DNA binding"/>
    <property type="evidence" value="ECO:0007669"/>
    <property type="project" value="UniProtKB-UniRule"/>
</dbReference>
<dbReference type="Gene3D" id="1.10.30.10">
    <property type="entry name" value="High mobility group box domain"/>
    <property type="match status" value="2"/>
</dbReference>
<dbReference type="KEGG" id="vg:26049300"/>
<sequence>MPTAIQSAIQTMCADAVGQAVRALSEKYNFDLKEAMGTLSLDKFEIKTATKASAKKKGVTTDKPKKRGTTGYLMYTGELRKEVSDEMAKSLADGEKLKPSQVVTELAGRWKALSDDERSQWNDKAKANNAAESDGESVAASSDDEPAKKETKKVVKKEIKKVEKKASEADAPVKKKQSGYIKYCNSIRPEVKAELEAELAEGEKLKPADTMSQLAKRWKALSDEEKAEWNEAAKTPVNSEDSD</sequence>
<feature type="compositionally biased region" description="Basic and acidic residues" evidence="3">
    <location>
        <begin position="114"/>
        <end position="126"/>
    </location>
</feature>
<organism evidence="5 6">
    <name type="scientific">Chrysochromulina ericina virus CeV-01B</name>
    <dbReference type="NCBI Taxonomy" id="3070830"/>
    <lineage>
        <taxon>Viruses</taxon>
        <taxon>Varidnaviria</taxon>
        <taxon>Bamfordvirae</taxon>
        <taxon>Nucleocytoviricota</taxon>
        <taxon>Megaviricetes</taxon>
        <taxon>Imitervirales</taxon>
        <taxon>Mesomimiviridae</taxon>
        <taxon>Tethysvirus</taxon>
        <taxon>Tethysvirus raunefjordenense</taxon>
    </lineage>
</organism>
<dbReference type="PROSITE" id="PS50118">
    <property type="entry name" value="HMG_BOX_2"/>
    <property type="match status" value="2"/>
</dbReference>
<proteinExistence type="predicted"/>
<feature type="region of interest" description="Disordered" evidence="3">
    <location>
        <begin position="114"/>
        <end position="171"/>
    </location>
</feature>
<evidence type="ECO:0000313" key="6">
    <source>
        <dbReference type="Proteomes" id="UP000203826"/>
    </source>
</evidence>
<feature type="compositionally biased region" description="Basic and acidic residues" evidence="3">
    <location>
        <begin position="145"/>
        <end position="171"/>
    </location>
</feature>
<keyword evidence="6" id="KW-1185">Reference proteome</keyword>
<keyword evidence="1 2" id="KW-0238">DNA-binding</keyword>
<feature type="DNA-binding region" description="HMG box" evidence="2">
    <location>
        <begin position="65"/>
        <end position="126"/>
    </location>
</feature>
<dbReference type="SMART" id="SM00398">
    <property type="entry name" value="HMG"/>
    <property type="match status" value="2"/>
</dbReference>
<reference evidence="5 6" key="1">
    <citation type="journal article" date="2015" name="Genome Announc.">
        <title>The 474-Kilobase-Pair Complete Genome Sequence of CeV-01B, a Virus Infecting Haptolina (Chrysochromulina) ericina (Prymnesiophyceae).</title>
        <authorList>
            <person name="Gallot-Lavallee L."/>
            <person name="Pagarete A."/>
            <person name="Legendre M."/>
            <person name="Santini S."/>
            <person name="Sandaa R.A."/>
            <person name="Himmelbauer H."/>
            <person name="Ogata H."/>
            <person name="Bratbak G."/>
            <person name="Claverie J.M."/>
        </authorList>
    </citation>
    <scope>NUCLEOTIDE SEQUENCE [LARGE SCALE GENOMIC DNA]</scope>
    <source>
        <strain evidence="5">CeV-01B</strain>
    </source>
</reference>
<gene>
    <name evidence="5" type="ORF">ceV_433</name>
</gene>
<dbReference type="Proteomes" id="UP000203826">
    <property type="component" value="Segment"/>
</dbReference>
<dbReference type="InterPro" id="IPR036910">
    <property type="entry name" value="HMG_box_dom_sf"/>
</dbReference>
<evidence type="ECO:0000259" key="4">
    <source>
        <dbReference type="PROSITE" id="PS50118"/>
    </source>
</evidence>
<dbReference type="PANTHER" id="PTHR48112">
    <property type="entry name" value="HIGH MOBILITY GROUP PROTEIN DSP1"/>
    <property type="match status" value="1"/>
</dbReference>
<dbReference type="SUPFAM" id="SSF47095">
    <property type="entry name" value="HMG-box"/>
    <property type="match status" value="2"/>
</dbReference>
<feature type="region of interest" description="Disordered" evidence="3">
    <location>
        <begin position="224"/>
        <end position="243"/>
    </location>
</feature>
<evidence type="ECO:0000256" key="1">
    <source>
        <dbReference type="ARBA" id="ARBA00023125"/>
    </source>
</evidence>
<protein>
    <submittedName>
        <fullName evidence="5">Class II HMG-box domain containing protein</fullName>
    </submittedName>
</protein>
<feature type="domain" description="HMG box" evidence="4">
    <location>
        <begin position="65"/>
        <end position="126"/>
    </location>
</feature>
<name>A0A0N9QZ35_9VIRU</name>
<feature type="DNA-binding region" description="HMG box" evidence="2">
    <location>
        <begin position="173"/>
        <end position="243"/>
    </location>
</feature>
<dbReference type="InterPro" id="IPR009071">
    <property type="entry name" value="HMG_box_dom"/>
</dbReference>
<feature type="domain" description="HMG box" evidence="4">
    <location>
        <begin position="173"/>
        <end position="243"/>
    </location>
</feature>
<evidence type="ECO:0000256" key="3">
    <source>
        <dbReference type="SAM" id="MobiDB-lite"/>
    </source>
</evidence>
<dbReference type="CDD" id="cd00084">
    <property type="entry name" value="HMG-box_SF"/>
    <property type="match status" value="2"/>
</dbReference>
<accession>A0A0N9QZ35</accession>
<evidence type="ECO:0000313" key="5">
    <source>
        <dbReference type="EMBL" id="ALH23339.1"/>
    </source>
</evidence>
<dbReference type="EMBL" id="KT820662">
    <property type="protein sequence ID" value="ALH23339.1"/>
    <property type="molecule type" value="Genomic_DNA"/>
</dbReference>